<name>A0A239KXX0_9RHOB</name>
<keyword evidence="2" id="KW-0732">Signal</keyword>
<reference evidence="4 5" key="1">
    <citation type="submission" date="2017-06" db="EMBL/GenBank/DDBJ databases">
        <authorList>
            <person name="Kim H.J."/>
            <person name="Triplett B.A."/>
        </authorList>
    </citation>
    <scope>NUCLEOTIDE SEQUENCE [LARGE SCALE GENOMIC DNA]</scope>
    <source>
        <strain evidence="4 5">DSM 29339</strain>
    </source>
</reference>
<gene>
    <name evidence="4" type="ORF">SAMN05421757_108119</name>
</gene>
<feature type="region of interest" description="Disordered" evidence="1">
    <location>
        <begin position="160"/>
        <end position="182"/>
    </location>
</feature>
<dbReference type="EMBL" id="FZOY01000008">
    <property type="protein sequence ID" value="SNT23061.1"/>
    <property type="molecule type" value="Genomic_DNA"/>
</dbReference>
<proteinExistence type="predicted"/>
<feature type="signal peptide" evidence="2">
    <location>
        <begin position="1"/>
        <end position="22"/>
    </location>
</feature>
<evidence type="ECO:0000256" key="1">
    <source>
        <dbReference type="SAM" id="MobiDB-lite"/>
    </source>
</evidence>
<dbReference type="InterPro" id="IPR027275">
    <property type="entry name" value="PRC-brl_dom"/>
</dbReference>
<feature type="chain" id="PRO_5012512040" evidence="2">
    <location>
        <begin position="23"/>
        <end position="308"/>
    </location>
</feature>
<keyword evidence="5" id="KW-1185">Reference proteome</keyword>
<evidence type="ECO:0000259" key="3">
    <source>
        <dbReference type="Pfam" id="PF05239"/>
    </source>
</evidence>
<feature type="domain" description="PRC-barrel" evidence="3">
    <location>
        <begin position="83"/>
        <end position="151"/>
    </location>
</feature>
<dbReference type="Proteomes" id="UP000198426">
    <property type="component" value="Unassembled WGS sequence"/>
</dbReference>
<dbReference type="SUPFAM" id="SSF50346">
    <property type="entry name" value="PRC-barrel domain"/>
    <property type="match status" value="2"/>
</dbReference>
<organism evidence="4 5">
    <name type="scientific">Tropicimonas sediminicola</name>
    <dbReference type="NCBI Taxonomy" id="1031541"/>
    <lineage>
        <taxon>Bacteria</taxon>
        <taxon>Pseudomonadati</taxon>
        <taxon>Pseudomonadota</taxon>
        <taxon>Alphaproteobacteria</taxon>
        <taxon>Rhodobacterales</taxon>
        <taxon>Roseobacteraceae</taxon>
        <taxon>Tropicimonas</taxon>
    </lineage>
</organism>
<evidence type="ECO:0000313" key="5">
    <source>
        <dbReference type="Proteomes" id="UP000198426"/>
    </source>
</evidence>
<dbReference type="InterPro" id="IPR011033">
    <property type="entry name" value="PRC_barrel-like_sf"/>
</dbReference>
<dbReference type="RefSeq" id="WP_089234619.1">
    <property type="nucleotide sequence ID" value="NZ_FZOY01000008.1"/>
</dbReference>
<protein>
    <submittedName>
        <fullName evidence="4">PRC-barrel domain-containing protein</fullName>
    </submittedName>
</protein>
<dbReference type="PANTHER" id="PTHR36505:SF1">
    <property type="entry name" value="BLR1072 PROTEIN"/>
    <property type="match status" value="1"/>
</dbReference>
<feature type="domain" description="PRC-barrel" evidence="3">
    <location>
        <begin position="224"/>
        <end position="292"/>
    </location>
</feature>
<sequence>MTRMFLGTVFATSIVLPMVATAQMETEAPRPQPGAMHTEMPAAVNGEGVPMHTEFLAAPSAQSLEASDLIGARVYVAEEVPVDQPVVDIVDNWDDVGEVGDILIARDGRIEAALVDVGGFLGIGEKTVAVGMPGLDIVAEKDGSGWFVVFAGDRASLEDAPEYEAAEPTREAMADDMPAEDTARAEQPPEHLPQTWQEDGVFVAPAPDMEARGFTLADRAALTADRLTGAPVYDGNHEHVGELGELVLAEDGQIETGVIDVGGFLGIGEKPVAVDYESMSIATDDLDRLTVHVDLGREQLEQLPEFEG</sequence>
<dbReference type="OrthoDB" id="7876889at2"/>
<accession>A0A239KXX0</accession>
<evidence type="ECO:0000256" key="2">
    <source>
        <dbReference type="SAM" id="SignalP"/>
    </source>
</evidence>
<dbReference type="Pfam" id="PF05239">
    <property type="entry name" value="PRC"/>
    <property type="match status" value="2"/>
</dbReference>
<evidence type="ECO:0000313" key="4">
    <source>
        <dbReference type="EMBL" id="SNT23061.1"/>
    </source>
</evidence>
<dbReference type="Gene3D" id="2.30.30.240">
    <property type="entry name" value="PRC-barrel domain"/>
    <property type="match status" value="2"/>
</dbReference>
<dbReference type="PANTHER" id="PTHR36505">
    <property type="entry name" value="BLR1072 PROTEIN"/>
    <property type="match status" value="1"/>
</dbReference>
<dbReference type="AlphaFoldDB" id="A0A239KXX0"/>